<evidence type="ECO:0000313" key="2">
    <source>
        <dbReference type="EMBL" id="MBA0879377.1"/>
    </source>
</evidence>
<dbReference type="EMBL" id="JABFAF010275074">
    <property type="protein sequence ID" value="MBA0879377.1"/>
    <property type="molecule type" value="Genomic_DNA"/>
</dbReference>
<dbReference type="Proteomes" id="UP000593576">
    <property type="component" value="Unassembled WGS sequence"/>
</dbReference>
<protein>
    <submittedName>
        <fullName evidence="1">Uncharacterized protein</fullName>
    </submittedName>
</protein>
<keyword evidence="3" id="KW-1185">Reference proteome</keyword>
<evidence type="ECO:0000313" key="1">
    <source>
        <dbReference type="EMBL" id="MBA0864155.1"/>
    </source>
</evidence>
<proteinExistence type="predicted"/>
<organism evidence="1 3">
    <name type="scientific">Gossypium schwendimanii</name>
    <name type="common">Cotton</name>
    <dbReference type="NCBI Taxonomy" id="34291"/>
    <lineage>
        <taxon>Eukaryota</taxon>
        <taxon>Viridiplantae</taxon>
        <taxon>Streptophyta</taxon>
        <taxon>Embryophyta</taxon>
        <taxon>Tracheophyta</taxon>
        <taxon>Spermatophyta</taxon>
        <taxon>Magnoliopsida</taxon>
        <taxon>eudicotyledons</taxon>
        <taxon>Gunneridae</taxon>
        <taxon>Pentapetalae</taxon>
        <taxon>rosids</taxon>
        <taxon>malvids</taxon>
        <taxon>Malvales</taxon>
        <taxon>Malvaceae</taxon>
        <taxon>Malvoideae</taxon>
        <taxon>Gossypium</taxon>
    </lineage>
</organism>
<dbReference type="AlphaFoldDB" id="A0A7J9LZ84"/>
<sequence>MIRRLGCILGVEWRPNGDPQLDRLFKSTLMVPLRKRALDHSGIIARNAHSEVLVSRASIHPNVGTPFATEAIAYLWA</sequence>
<gene>
    <name evidence="1" type="ORF">Goshw_000067</name>
    <name evidence="2" type="ORF">Goshw_030275</name>
</gene>
<dbReference type="EMBL" id="JABFAF010000009">
    <property type="protein sequence ID" value="MBA0864155.1"/>
    <property type="molecule type" value="Genomic_DNA"/>
</dbReference>
<reference evidence="1 3" key="1">
    <citation type="journal article" date="2019" name="Genome Biol. Evol.">
        <title>Insights into the evolution of the New World diploid cottons (Gossypium, subgenus Houzingenia) based on genome sequencing.</title>
        <authorList>
            <person name="Grover C.E."/>
            <person name="Arick M.A. 2nd"/>
            <person name="Thrash A."/>
            <person name="Conover J.L."/>
            <person name="Sanders W.S."/>
            <person name="Peterson D.G."/>
            <person name="Frelichowski J.E."/>
            <person name="Scheffler J.A."/>
            <person name="Scheffler B.E."/>
            <person name="Wendel J.F."/>
        </authorList>
    </citation>
    <scope>NUCLEOTIDE SEQUENCE [LARGE SCALE GENOMIC DNA]</scope>
    <source>
        <strain evidence="1">1</strain>
        <tissue evidence="1">Leaf</tissue>
    </source>
</reference>
<feature type="non-terminal residue" evidence="1">
    <location>
        <position position="77"/>
    </location>
</feature>
<reference evidence="1" key="2">
    <citation type="submission" date="2020-04" db="EMBL/GenBank/DDBJ databases">
        <authorList>
            <person name="Grover C.E."/>
            <person name="Arick M.A. II"/>
            <person name="Thrash A."/>
            <person name="Conover J.L."/>
            <person name="Sanders W.S."/>
            <person name="Peterson D.G."/>
            <person name="Scheffler J.A."/>
            <person name="Scheffler B.E."/>
            <person name="Wendel J.F."/>
        </authorList>
    </citation>
    <scope>NUCLEOTIDE SEQUENCE</scope>
    <source>
        <strain evidence="1">1</strain>
        <tissue evidence="1">Leaf</tissue>
    </source>
</reference>
<accession>A0A7J9LZ84</accession>
<evidence type="ECO:0000313" key="3">
    <source>
        <dbReference type="Proteomes" id="UP000593576"/>
    </source>
</evidence>
<name>A0A7J9LZ84_GOSSC</name>
<comment type="caution">
    <text evidence="1">The sequence shown here is derived from an EMBL/GenBank/DDBJ whole genome shotgun (WGS) entry which is preliminary data.</text>
</comment>